<dbReference type="EMBL" id="JACCJC010000029">
    <property type="protein sequence ID" value="KAF6234719.1"/>
    <property type="molecule type" value="Genomic_DNA"/>
</dbReference>
<sequence length="358" mass="37357">MHTPATTESDTGKYSSRAKVALACDHLCSDLSFSTIWDKHICTELELTTNLTKPRDGGLDPDPEPSPQPTPSPTSCSESTITDLWVPCTSMSSDSSSCTTTSSSLVIGCVTASATTTGAESCSTADAIGDQGEDGGPAPAAESTSSASALATITPPPNTPTPAPTPTPSCYLQDEDPDLGINSAYCRSHQQLSSLHSRRRQQRRVHHDAQLRPNNVINGSITACFPEAAACTTSVLNIGYFDECEPDGGLGEGGGASCESYWTVFADPQGVIYNPCNDKAIWDDTKAFDGNEIKYPVSEGPFNGGGLTGCVYSQLSSTDVGSMACGGVVGTCVKDTSGRQSCDGRDDTWAPVSICTFT</sequence>
<feature type="region of interest" description="Disordered" evidence="1">
    <location>
        <begin position="125"/>
        <end position="170"/>
    </location>
</feature>
<feature type="region of interest" description="Disordered" evidence="1">
    <location>
        <begin position="51"/>
        <end position="78"/>
    </location>
</feature>
<evidence type="ECO:0000313" key="2">
    <source>
        <dbReference type="EMBL" id="KAF6234719.1"/>
    </source>
</evidence>
<evidence type="ECO:0000256" key="1">
    <source>
        <dbReference type="SAM" id="MobiDB-lite"/>
    </source>
</evidence>
<protein>
    <submittedName>
        <fullName evidence="2">Uncharacterized protein</fullName>
    </submittedName>
</protein>
<keyword evidence="3" id="KW-1185">Reference proteome</keyword>
<evidence type="ECO:0000313" key="3">
    <source>
        <dbReference type="Proteomes" id="UP000578531"/>
    </source>
</evidence>
<feature type="compositionally biased region" description="Pro residues" evidence="1">
    <location>
        <begin position="154"/>
        <end position="167"/>
    </location>
</feature>
<organism evidence="2 3">
    <name type="scientific">Letharia columbiana</name>
    <dbReference type="NCBI Taxonomy" id="112416"/>
    <lineage>
        <taxon>Eukaryota</taxon>
        <taxon>Fungi</taxon>
        <taxon>Dikarya</taxon>
        <taxon>Ascomycota</taxon>
        <taxon>Pezizomycotina</taxon>
        <taxon>Lecanoromycetes</taxon>
        <taxon>OSLEUM clade</taxon>
        <taxon>Lecanoromycetidae</taxon>
        <taxon>Lecanorales</taxon>
        <taxon>Lecanorineae</taxon>
        <taxon>Parmeliaceae</taxon>
        <taxon>Letharia</taxon>
    </lineage>
</organism>
<proteinExistence type="predicted"/>
<feature type="compositionally biased region" description="Low complexity" evidence="1">
    <location>
        <begin position="137"/>
        <end position="153"/>
    </location>
</feature>
<dbReference type="GeneID" id="59289002"/>
<accession>A0A8H6L428</accession>
<comment type="caution">
    <text evidence="2">The sequence shown here is derived from an EMBL/GenBank/DDBJ whole genome shotgun (WGS) entry which is preliminary data.</text>
</comment>
<name>A0A8H6L428_9LECA</name>
<dbReference type="AlphaFoldDB" id="A0A8H6L428"/>
<dbReference type="RefSeq" id="XP_037164110.1">
    <property type="nucleotide sequence ID" value="XM_037309249.1"/>
</dbReference>
<dbReference type="Proteomes" id="UP000578531">
    <property type="component" value="Unassembled WGS sequence"/>
</dbReference>
<reference evidence="2 3" key="1">
    <citation type="journal article" date="2020" name="Genomics">
        <title>Complete, high-quality genomes from long-read metagenomic sequencing of two wolf lichen thalli reveals enigmatic genome architecture.</title>
        <authorList>
            <person name="McKenzie S.K."/>
            <person name="Walston R.F."/>
            <person name="Allen J.L."/>
        </authorList>
    </citation>
    <scope>NUCLEOTIDE SEQUENCE [LARGE SCALE GENOMIC DNA]</scope>
    <source>
        <strain evidence="2">WasteWater2</strain>
    </source>
</reference>
<gene>
    <name evidence="2" type="ORF">HO173_007345</name>
</gene>